<organism evidence="17 18">
    <name type="scientific">Zizania palustris</name>
    <name type="common">Northern wild rice</name>
    <dbReference type="NCBI Taxonomy" id="103762"/>
    <lineage>
        <taxon>Eukaryota</taxon>
        <taxon>Viridiplantae</taxon>
        <taxon>Streptophyta</taxon>
        <taxon>Embryophyta</taxon>
        <taxon>Tracheophyta</taxon>
        <taxon>Spermatophyta</taxon>
        <taxon>Magnoliopsida</taxon>
        <taxon>Liliopsida</taxon>
        <taxon>Poales</taxon>
        <taxon>Poaceae</taxon>
        <taxon>BOP clade</taxon>
        <taxon>Oryzoideae</taxon>
        <taxon>Oryzeae</taxon>
        <taxon>Zizaniinae</taxon>
        <taxon>Zizania</taxon>
    </lineage>
</organism>
<evidence type="ECO:0000313" key="17">
    <source>
        <dbReference type="EMBL" id="KAG8084772.1"/>
    </source>
</evidence>
<sequence length="869" mass="96820">MAARRRSVIAFLLLMCFTSRRCSSMAGSGSGKQQEADRDRVGRLPGQPASPGVSQFAGYVAVNEQHGRALFYWFFEAQATPSSKKPLLLWLNGGPGCSSIGYGAASELGPLRVVRQGAALEFNQYGWNKEANLLFLESPVGVGFSYTNTSSDLTNLNDDFVAEDAYSFLVNWFKRFPMYKDNEFYISGESYAGHYVPQLADLVYERNKDKKASTYINLKGFIVGNPITNDYYDSKGLAEYAWSHAVVSDQVYERIKRVCNFKNSNWTEDCNSAMNIIFSQYHEIDIYNIYAPKCLLDHTSASSADHTFFASDPEQFRTRIRMFSGYDPCYSSYAEDYFNKDDVQEAFHAKASGQPPGKWQVCSDQILNSYNFSVLSVLPIYSKLIKAGLRVWLYSGDADGRVPVIGSRYCVEALGLPIKTDWQSWYLDKQVAGRLVEYHGMTMVTVRGAGHLVPLNKPAQGLLLINAFLRARHGGAFHDAGEARRWWPRRRPRPTARSSSAEERLVVEDAYRRGHVRAAWPGALSRQVARACGEQHGFFRAVGHGVPPAPAAMLDSATAAFFALPPAEKQRAGPPSPLGYGCRSIGFNGDVGELEYLLLHANPAPSRTRPGPSTPPTPRASVYLRTSYYMYTYSINLFAVVNEYIEAVRQLACEILDLLGEGLGLKDTRYFSKLITGTDSDSLLRINHYPPSCTIHKLDHDDQCKMKSLVSTKASNGGNQTAAGRVGFGEHSDPQILSLLRANDVDGLQVLLPDRDGKEAWLQVPADPSAFFVNVGDLLQALTNGRLISVRHRVIATACRPRLSTIYFAAPPLHTRICPLAETITTSNPRKYRPFTWAEYKTTMYSLRLSHSRLDLFKIDEDNAREGKA</sequence>
<dbReference type="AlphaFoldDB" id="A0A8J5W7V3"/>
<evidence type="ECO:0000256" key="7">
    <source>
        <dbReference type="ARBA" id="ARBA00022964"/>
    </source>
</evidence>
<dbReference type="InterPro" id="IPR044861">
    <property type="entry name" value="IPNS-like_FE2OG_OXY"/>
</dbReference>
<dbReference type="InterPro" id="IPR026992">
    <property type="entry name" value="DIOX_N"/>
</dbReference>
<comment type="caution">
    <text evidence="17">The sequence shown here is derived from an EMBL/GenBank/DDBJ whole genome shotgun (WGS) entry which is preliminary data.</text>
</comment>
<feature type="region of interest" description="Disordered" evidence="15">
    <location>
        <begin position="24"/>
        <end position="50"/>
    </location>
</feature>
<proteinExistence type="inferred from homology"/>
<comment type="similarity">
    <text evidence="13">Belongs to the iron/ascorbate-dependent oxidoreductase family. GA2OX subfamily.</text>
</comment>
<dbReference type="Proteomes" id="UP000729402">
    <property type="component" value="Unassembled WGS sequence"/>
</dbReference>
<evidence type="ECO:0000256" key="6">
    <source>
        <dbReference type="ARBA" id="ARBA00022801"/>
    </source>
</evidence>
<reference evidence="17" key="2">
    <citation type="submission" date="2021-02" db="EMBL/GenBank/DDBJ databases">
        <authorList>
            <person name="Kimball J.A."/>
            <person name="Haas M.W."/>
            <person name="Macchietto M."/>
            <person name="Kono T."/>
            <person name="Duquette J."/>
            <person name="Shao M."/>
        </authorList>
    </citation>
    <scope>NUCLEOTIDE SEQUENCE</scope>
    <source>
        <tissue evidence="17">Fresh leaf tissue</tissue>
    </source>
</reference>
<keyword evidence="11" id="KW-0325">Glycoprotein</keyword>
<dbReference type="EC" id="3.4.16.-" evidence="14"/>
<evidence type="ECO:0000256" key="13">
    <source>
        <dbReference type="ARBA" id="ARBA00061282"/>
    </source>
</evidence>
<name>A0A8J5W7V3_ZIZPA</name>
<keyword evidence="7" id="KW-0223">Dioxygenase</keyword>
<dbReference type="GO" id="GO:0005773">
    <property type="term" value="C:vacuole"/>
    <property type="evidence" value="ECO:0007669"/>
    <property type="project" value="TreeGrafter"/>
</dbReference>
<dbReference type="InterPro" id="IPR005123">
    <property type="entry name" value="Oxoglu/Fe-dep_dioxygenase_dom"/>
</dbReference>
<dbReference type="GO" id="GO:0046872">
    <property type="term" value="F:metal ion binding"/>
    <property type="evidence" value="ECO:0007669"/>
    <property type="project" value="UniProtKB-KW"/>
</dbReference>
<feature type="compositionally biased region" description="Polar residues" evidence="15">
    <location>
        <begin position="24"/>
        <end position="33"/>
    </location>
</feature>
<evidence type="ECO:0000256" key="3">
    <source>
        <dbReference type="ARBA" id="ARBA00022670"/>
    </source>
</evidence>
<keyword evidence="5 14" id="KW-0732">Signal</keyword>
<evidence type="ECO:0000256" key="12">
    <source>
        <dbReference type="ARBA" id="ARBA00052204"/>
    </source>
</evidence>
<dbReference type="Pfam" id="PF03171">
    <property type="entry name" value="2OG-FeII_Oxy"/>
    <property type="match status" value="1"/>
</dbReference>
<evidence type="ECO:0000256" key="4">
    <source>
        <dbReference type="ARBA" id="ARBA00022723"/>
    </source>
</evidence>
<comment type="similarity">
    <text evidence="1 14">Belongs to the peptidase S10 family.</text>
</comment>
<dbReference type="InterPro" id="IPR018202">
    <property type="entry name" value="Ser_caboxypep_ser_AS"/>
</dbReference>
<feature type="domain" description="Fe2OG dioxygenase" evidence="16">
    <location>
        <begin position="679"/>
        <end position="811"/>
    </location>
</feature>
<dbReference type="PANTHER" id="PTHR11802">
    <property type="entry name" value="SERINE PROTEASE FAMILY S10 SERINE CARBOXYPEPTIDASE"/>
    <property type="match status" value="1"/>
</dbReference>
<keyword evidence="8" id="KW-0560">Oxidoreductase</keyword>
<keyword evidence="6 14" id="KW-0378">Hydrolase</keyword>
<dbReference type="GO" id="GO:0009685">
    <property type="term" value="P:gibberellin metabolic process"/>
    <property type="evidence" value="ECO:0007669"/>
    <property type="project" value="UniProtKB-ARBA"/>
</dbReference>
<dbReference type="EMBL" id="JAAALK010000082">
    <property type="protein sequence ID" value="KAG8084772.1"/>
    <property type="molecule type" value="Genomic_DNA"/>
</dbReference>
<comment type="catalytic activity">
    <reaction evidence="12">
        <text>gibberellin A1 + 2-oxoglutarate + O2 = gibberellin A8 + succinate + CO2</text>
        <dbReference type="Rhea" id="RHEA:15005"/>
        <dbReference type="ChEBI" id="CHEBI:15379"/>
        <dbReference type="ChEBI" id="CHEBI:16526"/>
        <dbReference type="ChEBI" id="CHEBI:16810"/>
        <dbReference type="ChEBI" id="CHEBI:30031"/>
        <dbReference type="ChEBI" id="CHEBI:58524"/>
        <dbReference type="ChEBI" id="CHEBI:58594"/>
        <dbReference type="EC" id="1.14.11.13"/>
    </reaction>
</comment>
<dbReference type="PANTHER" id="PTHR11802:SF235">
    <property type="entry name" value="SERINE CARBOXYPEPTIDASE-LIKE 33"/>
    <property type="match status" value="1"/>
</dbReference>
<evidence type="ECO:0000256" key="9">
    <source>
        <dbReference type="ARBA" id="ARBA00023004"/>
    </source>
</evidence>
<evidence type="ECO:0000256" key="14">
    <source>
        <dbReference type="RuleBase" id="RU361156"/>
    </source>
</evidence>
<evidence type="ECO:0000256" key="11">
    <source>
        <dbReference type="ARBA" id="ARBA00023180"/>
    </source>
</evidence>
<accession>A0A8J5W7V3</accession>
<evidence type="ECO:0000256" key="2">
    <source>
        <dbReference type="ARBA" id="ARBA00022645"/>
    </source>
</evidence>
<evidence type="ECO:0000256" key="5">
    <source>
        <dbReference type="ARBA" id="ARBA00022729"/>
    </source>
</evidence>
<dbReference type="GO" id="GO:0006508">
    <property type="term" value="P:proteolysis"/>
    <property type="evidence" value="ECO:0007669"/>
    <property type="project" value="UniProtKB-KW"/>
</dbReference>
<keyword evidence="3 14" id="KW-0645">Protease</keyword>
<dbReference type="FunFam" id="3.40.50.11320:FF:000001">
    <property type="entry name" value="Carboxypeptidase"/>
    <property type="match status" value="1"/>
</dbReference>
<feature type="chain" id="PRO_5035489989" description="Carboxypeptidase" evidence="14">
    <location>
        <begin position="25"/>
        <end position="869"/>
    </location>
</feature>
<evidence type="ECO:0000256" key="15">
    <source>
        <dbReference type="SAM" id="MobiDB-lite"/>
    </source>
</evidence>
<feature type="signal peptide" evidence="14">
    <location>
        <begin position="1"/>
        <end position="24"/>
    </location>
</feature>
<evidence type="ECO:0000256" key="1">
    <source>
        <dbReference type="ARBA" id="ARBA00009431"/>
    </source>
</evidence>
<keyword evidence="9" id="KW-0408">Iron</keyword>
<dbReference type="GO" id="GO:0004185">
    <property type="term" value="F:serine-type carboxypeptidase activity"/>
    <property type="evidence" value="ECO:0007669"/>
    <property type="project" value="UniProtKB-UniRule"/>
</dbReference>
<keyword evidence="4" id="KW-0479">Metal-binding</keyword>
<protein>
    <recommendedName>
        <fullName evidence="14">Carboxypeptidase</fullName>
        <ecNumber evidence="14">3.4.16.-</ecNumber>
    </recommendedName>
</protein>
<dbReference type="FunFam" id="2.60.120.330:FF:000025">
    <property type="entry name" value="Gibberellin 2-beta-dioxygenase 2"/>
    <property type="match status" value="1"/>
</dbReference>
<keyword evidence="2 14" id="KW-0121">Carboxypeptidase</keyword>
<dbReference type="Pfam" id="PF14226">
    <property type="entry name" value="DIOX_N"/>
    <property type="match status" value="1"/>
</dbReference>
<dbReference type="FunFam" id="3.40.50.1820:FF:000013">
    <property type="entry name" value="Carboxypeptidase"/>
    <property type="match status" value="1"/>
</dbReference>
<dbReference type="PROSITE" id="PS00131">
    <property type="entry name" value="CARBOXYPEPT_SER_SER"/>
    <property type="match status" value="1"/>
</dbReference>
<reference evidence="17" key="1">
    <citation type="journal article" date="2021" name="bioRxiv">
        <title>Whole Genome Assembly and Annotation of Northern Wild Rice, Zizania palustris L., Supports a Whole Genome Duplication in the Zizania Genus.</title>
        <authorList>
            <person name="Haas M."/>
            <person name="Kono T."/>
            <person name="Macchietto M."/>
            <person name="Millas R."/>
            <person name="McGilp L."/>
            <person name="Shao M."/>
            <person name="Duquette J."/>
            <person name="Hirsch C.N."/>
            <person name="Kimball J."/>
        </authorList>
    </citation>
    <scope>NUCLEOTIDE SEQUENCE</scope>
    <source>
        <tissue evidence="17">Fresh leaf tissue</tissue>
    </source>
</reference>
<keyword evidence="18" id="KW-1185">Reference proteome</keyword>
<dbReference type="OrthoDB" id="443318at2759"/>
<dbReference type="GO" id="GO:0045543">
    <property type="term" value="F:gibberellin 2-beta-dioxygenase activity"/>
    <property type="evidence" value="ECO:0007669"/>
    <property type="project" value="UniProtKB-EC"/>
</dbReference>
<evidence type="ECO:0000313" key="18">
    <source>
        <dbReference type="Proteomes" id="UP000729402"/>
    </source>
</evidence>
<evidence type="ECO:0000259" key="16">
    <source>
        <dbReference type="PROSITE" id="PS51471"/>
    </source>
</evidence>
<evidence type="ECO:0000256" key="8">
    <source>
        <dbReference type="ARBA" id="ARBA00023002"/>
    </source>
</evidence>
<dbReference type="Pfam" id="PF00450">
    <property type="entry name" value="Peptidase_S10"/>
    <property type="match status" value="1"/>
</dbReference>
<dbReference type="PROSITE" id="PS51471">
    <property type="entry name" value="FE2OG_OXY"/>
    <property type="match status" value="1"/>
</dbReference>
<keyword evidence="10" id="KW-1015">Disulfide bond</keyword>
<gene>
    <name evidence="17" type="ORF">GUJ93_ZPchr0010g9931</name>
</gene>
<evidence type="ECO:0000256" key="10">
    <source>
        <dbReference type="ARBA" id="ARBA00023157"/>
    </source>
</evidence>
<dbReference type="InterPro" id="IPR001563">
    <property type="entry name" value="Peptidase_S10"/>
</dbReference>